<dbReference type="KEGG" id="kro:BVG79_01555"/>
<dbReference type="EMBL" id="CP019937">
    <property type="protein sequence ID" value="ARO14899.1"/>
    <property type="molecule type" value="Genomic_DNA"/>
</dbReference>
<reference evidence="1 2" key="1">
    <citation type="submission" date="2017-02" db="EMBL/GenBank/DDBJ databases">
        <title>Ketogulonicigenium robustum SPU B003 Genome sequencing and assembly.</title>
        <authorList>
            <person name="Li Y."/>
            <person name="Liu L."/>
            <person name="Wang C."/>
            <person name="Zhang M."/>
            <person name="Zhang T."/>
            <person name="Zhang Y."/>
        </authorList>
    </citation>
    <scope>NUCLEOTIDE SEQUENCE [LARGE SCALE GENOMIC DNA]</scope>
    <source>
        <strain evidence="1 2">SPU_B003</strain>
    </source>
</reference>
<evidence type="ECO:0000313" key="1">
    <source>
        <dbReference type="EMBL" id="ARO14899.1"/>
    </source>
</evidence>
<gene>
    <name evidence="1" type="ORF">BVG79_01555</name>
</gene>
<dbReference type="AlphaFoldDB" id="A0A1W6P0C7"/>
<organism evidence="1 2">
    <name type="scientific">Ketogulonicigenium robustum</name>
    <dbReference type="NCBI Taxonomy" id="92947"/>
    <lineage>
        <taxon>Bacteria</taxon>
        <taxon>Pseudomonadati</taxon>
        <taxon>Pseudomonadota</taxon>
        <taxon>Alphaproteobacteria</taxon>
        <taxon>Rhodobacterales</taxon>
        <taxon>Roseobacteraceae</taxon>
        <taxon>Ketogulonicigenium</taxon>
    </lineage>
</organism>
<name>A0A1W6P0C7_9RHOB</name>
<dbReference type="InterPro" id="IPR036390">
    <property type="entry name" value="WH_DNA-bd_sf"/>
</dbReference>
<evidence type="ECO:0008006" key="3">
    <source>
        <dbReference type="Google" id="ProtNLM"/>
    </source>
</evidence>
<dbReference type="OrthoDB" id="7810322at2"/>
<accession>A0A1W6P0C7</accession>
<evidence type="ECO:0000313" key="2">
    <source>
        <dbReference type="Proteomes" id="UP000242447"/>
    </source>
</evidence>
<protein>
    <recommendedName>
        <fullName evidence="3">HTH gntR-type domain-containing protein</fullName>
    </recommendedName>
</protein>
<sequence length="304" mass="33973">MKVGDRIESQNEIAAMGFSLVTVLRTLRDMEADDIIYRQVGRGSFLVRLPWAETYLRIGWFYNRDTVPNGIFSNPLYSHIVAALENTVVSDGHAFVLGSFTNRKMPLELWDRLDAVILFGIAPFSTSVALKGATSLIAAMDMIVGQDWTDSYTIDVQPAFEMMVHQLRGRPTRILYVDGMTQSEHVSDRCARIHDFSNRVALHEIEILAVDFDRDDEAIAALLTKAARFRPDIVCGFLKEAWVAALANTNAQTKIYPVTAQPNTSGFAVDGHAWARVIADRLYACLADRTLPVMVLRFPANFVA</sequence>
<dbReference type="SUPFAM" id="SSF46785">
    <property type="entry name" value="Winged helix' DNA-binding domain"/>
    <property type="match status" value="1"/>
</dbReference>
<dbReference type="Proteomes" id="UP000242447">
    <property type="component" value="Chromosome"/>
</dbReference>
<dbReference type="RefSeq" id="WP_085786370.1">
    <property type="nucleotide sequence ID" value="NZ_CP019937.1"/>
</dbReference>
<keyword evidence="2" id="KW-1185">Reference proteome</keyword>
<dbReference type="STRING" id="92947.BVG79_01555"/>
<proteinExistence type="predicted"/>